<dbReference type="InterPro" id="IPR023238">
    <property type="entry name" value="FAM175"/>
</dbReference>
<protein>
    <submittedName>
        <fullName evidence="1">Uncharacterized protein</fullName>
    </submittedName>
</protein>
<gene>
    <name evidence="1" type="ORF">HYH03_016186</name>
</gene>
<reference evidence="1" key="1">
    <citation type="journal article" date="2020" name="bioRxiv">
        <title>Comparative genomics of Chlamydomonas.</title>
        <authorList>
            <person name="Craig R.J."/>
            <person name="Hasan A.R."/>
            <person name="Ness R.W."/>
            <person name="Keightley P.D."/>
        </authorList>
    </citation>
    <scope>NUCLEOTIDE SEQUENCE</scope>
    <source>
        <strain evidence="1">CCAP 11/70</strain>
    </source>
</reference>
<dbReference type="AlphaFoldDB" id="A0A835XS87"/>
<proteinExistence type="predicted"/>
<keyword evidence="2" id="KW-1185">Reference proteome</keyword>
<dbReference type="PANTHER" id="PTHR31728:SF5">
    <property type="entry name" value="OS07G0540200 PROTEIN"/>
    <property type="match status" value="1"/>
</dbReference>
<dbReference type="OrthoDB" id="547839at2759"/>
<name>A0A835XS87_9CHLO</name>
<dbReference type="GO" id="GO:0031593">
    <property type="term" value="F:polyubiquitin modification-dependent protein binding"/>
    <property type="evidence" value="ECO:0007669"/>
    <property type="project" value="TreeGrafter"/>
</dbReference>
<dbReference type="EMBL" id="JAEHOE010000136">
    <property type="protein sequence ID" value="KAG2485089.1"/>
    <property type="molecule type" value="Genomic_DNA"/>
</dbReference>
<dbReference type="PANTHER" id="PTHR31728">
    <property type="entry name" value="ABRAXAS FAMILY MEMBER"/>
    <property type="match status" value="1"/>
</dbReference>
<comment type="caution">
    <text evidence="1">The sequence shown here is derived from an EMBL/GenBank/DDBJ whole genome shotgun (WGS) entry which is preliminary data.</text>
</comment>
<evidence type="ECO:0000313" key="1">
    <source>
        <dbReference type="EMBL" id="KAG2485089.1"/>
    </source>
</evidence>
<dbReference type="Pfam" id="PF21125">
    <property type="entry name" value="MPN_2A_DUB_like"/>
    <property type="match status" value="1"/>
</dbReference>
<accession>A0A835XS87</accession>
<sequence>MASALYGVTAGGAPCDGLIFGETTTTTTQHLRDNDDPVSVTDCFASVSSTLWCAAPGSFYDQAGELAESKLEALSRSQPGSLLGWMAYRPAAPGSGPPRPSMREAAVTAALLRRQWARHGGAQAVLLLLAQSSGDHGGATLTWQFRCFQARPSPSGDMLLDPVELRTGNLGGHTGVRAYSELGSAAGLAATLATTGLGSAGSGPAAAAGAPGGAASSAALGASSRPSSMGSAAGAAAAAGRPPSAAALGLAAAAGFPGADSAALAALAAGAKSQVDGVRAYCEGLLGALQGLCGQAAAGEVEVAELRRRRDAALAQLALRQ</sequence>
<dbReference type="Proteomes" id="UP000612055">
    <property type="component" value="Unassembled WGS sequence"/>
</dbReference>
<evidence type="ECO:0000313" key="2">
    <source>
        <dbReference type="Proteomes" id="UP000612055"/>
    </source>
</evidence>
<organism evidence="1 2">
    <name type="scientific">Edaphochlamys debaryana</name>
    <dbReference type="NCBI Taxonomy" id="47281"/>
    <lineage>
        <taxon>Eukaryota</taxon>
        <taxon>Viridiplantae</taxon>
        <taxon>Chlorophyta</taxon>
        <taxon>core chlorophytes</taxon>
        <taxon>Chlorophyceae</taxon>
        <taxon>CS clade</taxon>
        <taxon>Chlamydomonadales</taxon>
        <taxon>Chlamydomonadales incertae sedis</taxon>
        <taxon>Edaphochlamys</taxon>
    </lineage>
</organism>
<dbReference type="GO" id="GO:0005634">
    <property type="term" value="C:nucleus"/>
    <property type="evidence" value="ECO:0007669"/>
    <property type="project" value="TreeGrafter"/>
</dbReference>